<accession>A0A450YEA8</accession>
<protein>
    <submittedName>
        <fullName evidence="1">Uncharacterized protein</fullName>
    </submittedName>
</protein>
<dbReference type="AlphaFoldDB" id="A0A450YEA8"/>
<dbReference type="EMBL" id="CAADFR010000048">
    <property type="protein sequence ID" value="VFK39859.1"/>
    <property type="molecule type" value="Genomic_DNA"/>
</dbReference>
<organism evidence="1">
    <name type="scientific">Candidatus Kentrum sp. SD</name>
    <dbReference type="NCBI Taxonomy" id="2126332"/>
    <lineage>
        <taxon>Bacteria</taxon>
        <taxon>Pseudomonadati</taxon>
        <taxon>Pseudomonadota</taxon>
        <taxon>Gammaproteobacteria</taxon>
        <taxon>Candidatus Kentrum</taxon>
    </lineage>
</organism>
<dbReference type="EMBL" id="CAADFU010000051">
    <property type="protein sequence ID" value="VFK45303.1"/>
    <property type="molecule type" value="Genomic_DNA"/>
</dbReference>
<evidence type="ECO:0000313" key="1">
    <source>
        <dbReference type="EMBL" id="VFK39859.1"/>
    </source>
</evidence>
<evidence type="ECO:0000313" key="2">
    <source>
        <dbReference type="EMBL" id="VFK45303.1"/>
    </source>
</evidence>
<proteinExistence type="predicted"/>
<name>A0A450YEA8_9GAMM</name>
<reference evidence="1" key="1">
    <citation type="submission" date="2019-02" db="EMBL/GenBank/DDBJ databases">
        <authorList>
            <person name="Gruber-Vodicka R. H."/>
            <person name="Seah K. B. B."/>
        </authorList>
    </citation>
    <scope>NUCLEOTIDE SEQUENCE</scope>
    <source>
        <strain evidence="2">BECK_S1320</strain>
        <strain evidence="1">BECK_S1321</strain>
    </source>
</reference>
<sequence>MMRGHPWRGFFDFRTVLSGPRVLFGHCVHSSSFSLFVSGPIRKVALAPGLSESHFRRTHFRLP</sequence>
<gene>
    <name evidence="2" type="ORF">BECKSD772E_GA0070983_105112</name>
    <name evidence="1" type="ORF">BECKSD772F_GA0070984_104813</name>
</gene>